<dbReference type="AlphaFoldDB" id="X6N8I0"/>
<proteinExistence type="predicted"/>
<organism evidence="2 3">
    <name type="scientific">Reticulomyxa filosa</name>
    <dbReference type="NCBI Taxonomy" id="46433"/>
    <lineage>
        <taxon>Eukaryota</taxon>
        <taxon>Sar</taxon>
        <taxon>Rhizaria</taxon>
        <taxon>Retaria</taxon>
        <taxon>Foraminifera</taxon>
        <taxon>Monothalamids</taxon>
        <taxon>Reticulomyxidae</taxon>
        <taxon>Reticulomyxa</taxon>
    </lineage>
</organism>
<evidence type="ECO:0000256" key="1">
    <source>
        <dbReference type="SAM" id="MobiDB-lite"/>
    </source>
</evidence>
<accession>X6N8I0</accession>
<reference evidence="2 3" key="1">
    <citation type="journal article" date="2013" name="Curr. Biol.">
        <title>The Genome of the Foraminiferan Reticulomyxa filosa.</title>
        <authorList>
            <person name="Glockner G."/>
            <person name="Hulsmann N."/>
            <person name="Schleicher M."/>
            <person name="Noegel A.A."/>
            <person name="Eichinger L."/>
            <person name="Gallinger C."/>
            <person name="Pawlowski J."/>
            <person name="Sierra R."/>
            <person name="Euteneuer U."/>
            <person name="Pillet L."/>
            <person name="Moustafa A."/>
            <person name="Platzer M."/>
            <person name="Groth M."/>
            <person name="Szafranski K."/>
            <person name="Schliwa M."/>
        </authorList>
    </citation>
    <scope>NUCLEOTIDE SEQUENCE [LARGE SCALE GENOMIC DNA]</scope>
</reference>
<feature type="region of interest" description="Disordered" evidence="1">
    <location>
        <begin position="243"/>
        <end position="304"/>
    </location>
</feature>
<keyword evidence="3" id="KW-1185">Reference proteome</keyword>
<dbReference type="EMBL" id="ASPP01010817">
    <property type="protein sequence ID" value="ETO22346.1"/>
    <property type="molecule type" value="Genomic_DNA"/>
</dbReference>
<comment type="caution">
    <text evidence="2">The sequence shown here is derived from an EMBL/GenBank/DDBJ whole genome shotgun (WGS) entry which is preliminary data.</text>
</comment>
<dbReference type="Proteomes" id="UP000023152">
    <property type="component" value="Unassembled WGS sequence"/>
</dbReference>
<protein>
    <submittedName>
        <fullName evidence="2">Uncharacterized protein</fullName>
    </submittedName>
</protein>
<evidence type="ECO:0000313" key="3">
    <source>
        <dbReference type="Proteomes" id="UP000023152"/>
    </source>
</evidence>
<sequence>MKRIQDMSSRLFAVADGNSFTQVRYVPGVKDPLQVGDLSLGYSNGQLRVYWTTYVGQKGVIDLRVEDVIRTIRQSIATHSLLHPDVATLIQNIANQFMPGFQGVLPVLGANVFLRPHIEGKEETFFAIIFEKKNINIKKKKKGTQMGFALIFYKSWSSVELLYNTLGFPNPEVFKNASTKYPFVSFVSRSIHEDINIGCIRCSLFISQHVNGGVYSEFSIRFLFNSPFSASLTHITQHLRKDDTTRKEMDHLDSSDVKDETDSGNGNGNSESNNASRDKTTGQNSTHSSHSQTQREKTETNTPLKEYASKVVIAKQSVAVHSDPMQLKKWDLKWKMIPLSLVGIAMSVGGFYKLPNRTNVLSRI</sequence>
<gene>
    <name evidence="2" type="ORF">RFI_14854</name>
</gene>
<feature type="compositionally biased region" description="Basic and acidic residues" evidence="1">
    <location>
        <begin position="243"/>
        <end position="261"/>
    </location>
</feature>
<evidence type="ECO:0000313" key="2">
    <source>
        <dbReference type="EMBL" id="ETO22346.1"/>
    </source>
</evidence>
<name>X6N8I0_RETFI</name>